<keyword evidence="8 9" id="KW-0862">Zinc</keyword>
<dbReference type="InterPro" id="IPR041367">
    <property type="entry name" value="Znf-CCCH_4"/>
</dbReference>
<dbReference type="InterPro" id="IPR031127">
    <property type="entry name" value="E3_UB_ligase_RBR"/>
</dbReference>
<dbReference type="CDD" id="cd16449">
    <property type="entry name" value="RING-HC"/>
    <property type="match status" value="1"/>
</dbReference>
<feature type="domain" description="C3H1-type" evidence="12">
    <location>
        <begin position="5"/>
        <end position="32"/>
    </location>
</feature>
<evidence type="ECO:0000259" key="13">
    <source>
        <dbReference type="PROSITE" id="PS51873"/>
    </source>
</evidence>
<dbReference type="InterPro" id="IPR013083">
    <property type="entry name" value="Znf_RING/FYVE/PHD"/>
</dbReference>
<keyword evidence="5" id="KW-0677">Repeat</keyword>
<feature type="compositionally biased region" description="Basic and acidic residues" evidence="10">
    <location>
        <begin position="151"/>
        <end position="171"/>
    </location>
</feature>
<dbReference type="Pfam" id="PF13445">
    <property type="entry name" value="zf-RING_UBOX"/>
    <property type="match status" value="1"/>
</dbReference>
<evidence type="ECO:0000256" key="6">
    <source>
        <dbReference type="ARBA" id="ARBA00022771"/>
    </source>
</evidence>
<dbReference type="PROSITE" id="PS51873">
    <property type="entry name" value="TRIAD"/>
    <property type="match status" value="1"/>
</dbReference>
<protein>
    <recommendedName>
        <fullName evidence="2">RBR-type E3 ubiquitin transferase</fullName>
        <ecNumber evidence="2">2.3.2.31</ecNumber>
    </recommendedName>
</protein>
<evidence type="ECO:0000256" key="3">
    <source>
        <dbReference type="ARBA" id="ARBA00022679"/>
    </source>
</evidence>
<dbReference type="EC" id="2.3.2.31" evidence="2"/>
<name>A0AA39P8M7_9AGAR</name>
<keyword evidence="6 9" id="KW-0863">Zinc-finger</keyword>
<dbReference type="PANTHER" id="PTHR11685">
    <property type="entry name" value="RBR FAMILY RING FINGER AND IBR DOMAIN-CONTAINING"/>
    <property type="match status" value="1"/>
</dbReference>
<comment type="catalytic activity">
    <reaction evidence="1">
        <text>[E2 ubiquitin-conjugating enzyme]-S-ubiquitinyl-L-cysteine + [acceptor protein]-L-lysine = [E2 ubiquitin-conjugating enzyme]-L-cysteine + [acceptor protein]-N(6)-ubiquitinyl-L-lysine.</text>
        <dbReference type="EC" id="2.3.2.31"/>
    </reaction>
</comment>
<feature type="zinc finger region" description="C3H1-type" evidence="9">
    <location>
        <begin position="5"/>
        <end position="32"/>
    </location>
</feature>
<dbReference type="Pfam" id="PF18044">
    <property type="entry name" value="zf-CCCH_4"/>
    <property type="match status" value="1"/>
</dbReference>
<dbReference type="PROSITE" id="PS00518">
    <property type="entry name" value="ZF_RING_1"/>
    <property type="match status" value="1"/>
</dbReference>
<dbReference type="Proteomes" id="UP001175227">
    <property type="component" value="Unassembled WGS sequence"/>
</dbReference>
<evidence type="ECO:0000313" key="15">
    <source>
        <dbReference type="Proteomes" id="UP001175227"/>
    </source>
</evidence>
<dbReference type="GO" id="GO:0061630">
    <property type="term" value="F:ubiquitin protein ligase activity"/>
    <property type="evidence" value="ECO:0007669"/>
    <property type="project" value="UniProtKB-EC"/>
</dbReference>
<dbReference type="Gene3D" id="1.20.120.1750">
    <property type="match status" value="1"/>
</dbReference>
<gene>
    <name evidence="14" type="ORF">IW261DRAFT_1478386</name>
</gene>
<dbReference type="GO" id="GO:0016567">
    <property type="term" value="P:protein ubiquitination"/>
    <property type="evidence" value="ECO:0007669"/>
    <property type="project" value="InterPro"/>
</dbReference>
<dbReference type="CDD" id="cd20335">
    <property type="entry name" value="BRcat_RBR"/>
    <property type="match status" value="1"/>
</dbReference>
<evidence type="ECO:0000313" key="14">
    <source>
        <dbReference type="EMBL" id="KAK0479620.1"/>
    </source>
</evidence>
<dbReference type="GO" id="GO:0008270">
    <property type="term" value="F:zinc ion binding"/>
    <property type="evidence" value="ECO:0007669"/>
    <property type="project" value="UniProtKB-KW"/>
</dbReference>
<evidence type="ECO:0000256" key="9">
    <source>
        <dbReference type="PROSITE-ProRule" id="PRU00723"/>
    </source>
</evidence>
<dbReference type="AlphaFoldDB" id="A0AA39P8M7"/>
<dbReference type="EMBL" id="JAUEPR010000011">
    <property type="protein sequence ID" value="KAK0479620.1"/>
    <property type="molecule type" value="Genomic_DNA"/>
</dbReference>
<evidence type="ECO:0000259" key="11">
    <source>
        <dbReference type="PROSITE" id="PS50089"/>
    </source>
</evidence>
<keyword evidence="4 9" id="KW-0479">Metal-binding</keyword>
<dbReference type="InterPro" id="IPR002867">
    <property type="entry name" value="IBR_dom"/>
</dbReference>
<dbReference type="SUPFAM" id="SSF57850">
    <property type="entry name" value="RING/U-box"/>
    <property type="match status" value="2"/>
</dbReference>
<evidence type="ECO:0000256" key="10">
    <source>
        <dbReference type="SAM" id="MobiDB-lite"/>
    </source>
</evidence>
<dbReference type="PROSITE" id="PS50089">
    <property type="entry name" value="ZF_RING_2"/>
    <property type="match status" value="1"/>
</dbReference>
<dbReference type="InterPro" id="IPR044066">
    <property type="entry name" value="TRIAD_supradom"/>
</dbReference>
<dbReference type="InterPro" id="IPR027370">
    <property type="entry name" value="Znf-RING_euk"/>
</dbReference>
<dbReference type="InterPro" id="IPR000571">
    <property type="entry name" value="Znf_CCCH"/>
</dbReference>
<feature type="region of interest" description="Disordered" evidence="10">
    <location>
        <begin position="151"/>
        <end position="181"/>
    </location>
</feature>
<evidence type="ECO:0000256" key="2">
    <source>
        <dbReference type="ARBA" id="ARBA00012251"/>
    </source>
</evidence>
<evidence type="ECO:0000256" key="1">
    <source>
        <dbReference type="ARBA" id="ARBA00001798"/>
    </source>
</evidence>
<evidence type="ECO:0000256" key="8">
    <source>
        <dbReference type="ARBA" id="ARBA00022833"/>
    </source>
</evidence>
<dbReference type="Gene3D" id="3.30.40.10">
    <property type="entry name" value="Zinc/RING finger domain, C3HC4 (zinc finger)"/>
    <property type="match status" value="1"/>
</dbReference>
<evidence type="ECO:0000256" key="5">
    <source>
        <dbReference type="ARBA" id="ARBA00022737"/>
    </source>
</evidence>
<evidence type="ECO:0000256" key="7">
    <source>
        <dbReference type="ARBA" id="ARBA00022786"/>
    </source>
</evidence>
<dbReference type="Gene3D" id="3.30.1370.210">
    <property type="match status" value="1"/>
</dbReference>
<proteinExistence type="predicted"/>
<feature type="domain" description="RING-type" evidence="11">
    <location>
        <begin position="777"/>
        <end position="825"/>
    </location>
</feature>
<reference evidence="14" key="1">
    <citation type="submission" date="2023-06" db="EMBL/GenBank/DDBJ databases">
        <authorList>
            <consortium name="Lawrence Berkeley National Laboratory"/>
            <person name="Ahrendt S."/>
            <person name="Sahu N."/>
            <person name="Indic B."/>
            <person name="Wong-Bajracharya J."/>
            <person name="Merenyi Z."/>
            <person name="Ke H.-M."/>
            <person name="Monk M."/>
            <person name="Kocsube S."/>
            <person name="Drula E."/>
            <person name="Lipzen A."/>
            <person name="Balint B."/>
            <person name="Henrissat B."/>
            <person name="Andreopoulos B."/>
            <person name="Martin F.M."/>
            <person name="Harder C.B."/>
            <person name="Rigling D."/>
            <person name="Ford K.L."/>
            <person name="Foster G.D."/>
            <person name="Pangilinan J."/>
            <person name="Papanicolaou A."/>
            <person name="Barry K."/>
            <person name="LaButti K."/>
            <person name="Viragh M."/>
            <person name="Koriabine M."/>
            <person name="Yan M."/>
            <person name="Riley R."/>
            <person name="Champramary S."/>
            <person name="Plett K.L."/>
            <person name="Tsai I.J."/>
            <person name="Slot J."/>
            <person name="Sipos G."/>
            <person name="Plett J."/>
            <person name="Nagy L.G."/>
            <person name="Grigoriev I.V."/>
        </authorList>
    </citation>
    <scope>NUCLEOTIDE SEQUENCE</scope>
    <source>
        <strain evidence="14">ICMP 16352</strain>
    </source>
</reference>
<feature type="region of interest" description="Disordered" evidence="10">
    <location>
        <begin position="232"/>
        <end position="277"/>
    </location>
</feature>
<dbReference type="InterPro" id="IPR001841">
    <property type="entry name" value="Znf_RING"/>
</dbReference>
<evidence type="ECO:0000256" key="4">
    <source>
        <dbReference type="ARBA" id="ARBA00022723"/>
    </source>
</evidence>
<dbReference type="SMART" id="SM00356">
    <property type="entry name" value="ZnF_C3H1"/>
    <property type="match status" value="2"/>
</dbReference>
<evidence type="ECO:0000259" key="12">
    <source>
        <dbReference type="PROSITE" id="PS50103"/>
    </source>
</evidence>
<dbReference type="PROSITE" id="PS50103">
    <property type="entry name" value="ZF_C3H1"/>
    <property type="match status" value="1"/>
</dbReference>
<organism evidence="14 15">
    <name type="scientific">Armillaria novae-zelandiae</name>
    <dbReference type="NCBI Taxonomy" id="153914"/>
    <lineage>
        <taxon>Eukaryota</taxon>
        <taxon>Fungi</taxon>
        <taxon>Dikarya</taxon>
        <taxon>Basidiomycota</taxon>
        <taxon>Agaricomycotina</taxon>
        <taxon>Agaricomycetes</taxon>
        <taxon>Agaricomycetidae</taxon>
        <taxon>Agaricales</taxon>
        <taxon>Marasmiineae</taxon>
        <taxon>Physalacriaceae</taxon>
        <taxon>Armillaria</taxon>
    </lineage>
</organism>
<dbReference type="Pfam" id="PF01485">
    <property type="entry name" value="IBR"/>
    <property type="match status" value="1"/>
</dbReference>
<accession>A0AA39P8M7</accession>
<keyword evidence="7" id="KW-0833">Ubl conjugation pathway</keyword>
<feature type="domain" description="RING-type" evidence="13">
    <location>
        <begin position="773"/>
        <end position="963"/>
    </location>
</feature>
<dbReference type="InterPro" id="IPR017907">
    <property type="entry name" value="Znf_RING_CS"/>
</dbReference>
<comment type="caution">
    <text evidence="14">The sequence shown here is derived from an EMBL/GenBank/DDBJ whole genome shotgun (WGS) entry which is preliminary data.</text>
</comment>
<sequence length="1005" mass="112997">MATTNTNAPICRFYQQGSCKFGSRCRNQHLNIVSETNANQLQSVNKNRVRTAIDVIAGQANAPSSAAALHRVTDNSVCFSWQKGSSPRGDTGKFRHPPKCQDVFLDGENQDLEDSSSSSNVLRTGAEGCQSVLDGNGRPCWGDLLAKAEDKAKNKRLRQEEPEVQRKRDEQQNLEETPIYREVSHIDEKELTSDDRWPWLIVFGTFDPDSDAGHSRLPQEDDVELAEAKAKQAREENERLYQEEVRRRRDERHRQEETRIRQEEHQRRIDEEQRTADTHGTHQCTVFGSIVTFSSGLAIQNIIAGFDCCRIRVKNIPPDGRRHEIEALFLQQGLDVSDFHVIAMDSTNNGTMRADIVTNATVAHILAIGLEGIEFRNERLQFEVGTYNLPGGMGALAPEDENVLTISCRGPSATYRVMYPDMTTCHSRVVELDGRICSGRKVKAEIQTLAGRIVPTFRRNTIQISNLPNDVSLATVCDFAKSDFLHAQLLTSSNFDIDAAYRQLRLQINKVAGGEVQSFDLTSRGNAEDGIFSVRVRFKTWERAKKVENALANRCYSFVGNSMFWLKLPQQQLYTIVIPSPQYRAQASLWTDLETSIKDPKACDLFVREGPGGDFRIQISGAVKAAIGALKVRIESLASGEKFDQWHELLALPSATLTRKIKNVGAFMRSDLRTHSIRLYGSSIAITRARTILKEEIDRLMSMQSSVQLERRSVGYFLRTGLIAMKEVFGEDSVTLDVRSARITIRGDEEIKLHLKNHITESLKTVIVPIAPGNHTCPVCYDEASAPFQLVCRHVYCTACIRHFLTSAAETGIFPLACMGNDATCGTLISIPVIQKFLPQNSFDHLLETPQVFGHCKTPYCTQIYRKSESPSPLLCPSCFSEICSSCGEDSHARIFNSTAEQERLSEAWIMQQSGIKKCPTEGCNHMECRCGSHICWRCMGVFPRDDIYRHMNAEHGGCYVADPTPDADLNNNVPDPFQGANYLEQARLIRELEVRRQHRRELPV</sequence>
<keyword evidence="15" id="KW-1185">Reference proteome</keyword>
<keyword evidence="3" id="KW-0808">Transferase</keyword>